<sequence length="45" mass="5327">MRLSFNNNNNIKIEDADYYKVCKPSTHNHMSCTKLLNLDDLDFYS</sequence>
<name>A0A2K1JFU6_PHYPA</name>
<reference evidence="2" key="3">
    <citation type="submission" date="2020-12" db="UniProtKB">
        <authorList>
            <consortium name="EnsemblPlants"/>
        </authorList>
    </citation>
    <scope>IDENTIFICATION</scope>
</reference>
<evidence type="ECO:0000313" key="3">
    <source>
        <dbReference type="Proteomes" id="UP000006727"/>
    </source>
</evidence>
<reference evidence="1 3" key="1">
    <citation type="journal article" date="2008" name="Science">
        <title>The Physcomitrella genome reveals evolutionary insights into the conquest of land by plants.</title>
        <authorList>
            <person name="Rensing S."/>
            <person name="Lang D."/>
            <person name="Zimmer A."/>
            <person name="Terry A."/>
            <person name="Salamov A."/>
            <person name="Shapiro H."/>
            <person name="Nishiyama T."/>
            <person name="Perroud P.-F."/>
            <person name="Lindquist E."/>
            <person name="Kamisugi Y."/>
            <person name="Tanahashi T."/>
            <person name="Sakakibara K."/>
            <person name="Fujita T."/>
            <person name="Oishi K."/>
            <person name="Shin-I T."/>
            <person name="Kuroki Y."/>
            <person name="Toyoda A."/>
            <person name="Suzuki Y."/>
            <person name="Hashimoto A."/>
            <person name="Yamaguchi K."/>
            <person name="Sugano A."/>
            <person name="Kohara Y."/>
            <person name="Fujiyama A."/>
            <person name="Anterola A."/>
            <person name="Aoki S."/>
            <person name="Ashton N."/>
            <person name="Barbazuk W.B."/>
            <person name="Barker E."/>
            <person name="Bennetzen J."/>
            <person name="Bezanilla M."/>
            <person name="Blankenship R."/>
            <person name="Cho S.H."/>
            <person name="Dutcher S."/>
            <person name="Estelle M."/>
            <person name="Fawcett J.A."/>
            <person name="Gundlach H."/>
            <person name="Hanada K."/>
            <person name="Heyl A."/>
            <person name="Hicks K.A."/>
            <person name="Hugh J."/>
            <person name="Lohr M."/>
            <person name="Mayer K."/>
            <person name="Melkozernov A."/>
            <person name="Murata T."/>
            <person name="Nelson D."/>
            <person name="Pils B."/>
            <person name="Prigge M."/>
            <person name="Reiss B."/>
            <person name="Renner T."/>
            <person name="Rombauts S."/>
            <person name="Rushton P."/>
            <person name="Sanderfoot A."/>
            <person name="Schween G."/>
            <person name="Shiu S.-H."/>
            <person name="Stueber K."/>
            <person name="Theodoulou F.L."/>
            <person name="Tu H."/>
            <person name="Van de Peer Y."/>
            <person name="Verrier P.J."/>
            <person name="Waters E."/>
            <person name="Wood A."/>
            <person name="Yang L."/>
            <person name="Cove D."/>
            <person name="Cuming A."/>
            <person name="Hasebe M."/>
            <person name="Lucas S."/>
            <person name="Mishler D.B."/>
            <person name="Reski R."/>
            <person name="Grigoriev I."/>
            <person name="Quatrano R.S."/>
            <person name="Boore J.L."/>
        </authorList>
    </citation>
    <scope>NUCLEOTIDE SEQUENCE [LARGE SCALE GENOMIC DNA]</scope>
    <source>
        <strain evidence="2 3">cv. Gransden 2004</strain>
    </source>
</reference>
<gene>
    <name evidence="1" type="ORF">PHYPA_017816</name>
</gene>
<proteinExistence type="predicted"/>
<reference evidence="1 3" key="2">
    <citation type="journal article" date="2018" name="Plant J.">
        <title>The Physcomitrella patens chromosome-scale assembly reveals moss genome structure and evolution.</title>
        <authorList>
            <person name="Lang D."/>
            <person name="Ullrich K.K."/>
            <person name="Murat F."/>
            <person name="Fuchs J."/>
            <person name="Jenkins J."/>
            <person name="Haas F.B."/>
            <person name="Piednoel M."/>
            <person name="Gundlach H."/>
            <person name="Van Bel M."/>
            <person name="Meyberg R."/>
            <person name="Vives C."/>
            <person name="Morata J."/>
            <person name="Symeonidi A."/>
            <person name="Hiss M."/>
            <person name="Muchero W."/>
            <person name="Kamisugi Y."/>
            <person name="Saleh O."/>
            <person name="Blanc G."/>
            <person name="Decker E.L."/>
            <person name="van Gessel N."/>
            <person name="Grimwood J."/>
            <person name="Hayes R.D."/>
            <person name="Graham S.W."/>
            <person name="Gunter L.E."/>
            <person name="McDaniel S.F."/>
            <person name="Hoernstein S.N.W."/>
            <person name="Larsson A."/>
            <person name="Li F.W."/>
            <person name="Perroud P.F."/>
            <person name="Phillips J."/>
            <person name="Ranjan P."/>
            <person name="Rokshar D.S."/>
            <person name="Rothfels C.J."/>
            <person name="Schneider L."/>
            <person name="Shu S."/>
            <person name="Stevenson D.W."/>
            <person name="Thummler F."/>
            <person name="Tillich M."/>
            <person name="Villarreal Aguilar J.C."/>
            <person name="Widiez T."/>
            <person name="Wong G.K."/>
            <person name="Wymore A."/>
            <person name="Zhang Y."/>
            <person name="Zimmer A.D."/>
            <person name="Quatrano R.S."/>
            <person name="Mayer K.F.X."/>
            <person name="Goodstein D."/>
            <person name="Casacuberta J.M."/>
            <person name="Vandepoele K."/>
            <person name="Reski R."/>
            <person name="Cuming A.C."/>
            <person name="Tuskan G.A."/>
            <person name="Maumus F."/>
            <person name="Salse J."/>
            <person name="Schmutz J."/>
            <person name="Rensing S.A."/>
        </authorList>
    </citation>
    <scope>NUCLEOTIDE SEQUENCE [LARGE SCALE GENOMIC DNA]</scope>
    <source>
        <strain evidence="2 3">cv. Gransden 2004</strain>
    </source>
</reference>
<evidence type="ECO:0000313" key="2">
    <source>
        <dbReference type="EnsemblPlants" id="Pp3c14_54V3.1"/>
    </source>
</evidence>
<evidence type="ECO:0000313" key="1">
    <source>
        <dbReference type="EMBL" id="PNR40414.1"/>
    </source>
</evidence>
<dbReference type="InParanoid" id="A0A2K1JFU6"/>
<dbReference type="Gramene" id="Pp3c14_54V3.1">
    <property type="protein sequence ID" value="Pp3c14_54V3.1"/>
    <property type="gene ID" value="Pp3c14_54"/>
</dbReference>
<dbReference type="EnsemblPlants" id="Pp3c14_54V3.1">
    <property type="protein sequence ID" value="Pp3c14_54V3.1"/>
    <property type="gene ID" value="Pp3c14_54"/>
</dbReference>
<keyword evidence="3" id="KW-1185">Reference proteome</keyword>
<organism evidence="1">
    <name type="scientific">Physcomitrium patens</name>
    <name type="common">Spreading-leaved earth moss</name>
    <name type="synonym">Physcomitrella patens</name>
    <dbReference type="NCBI Taxonomy" id="3218"/>
    <lineage>
        <taxon>Eukaryota</taxon>
        <taxon>Viridiplantae</taxon>
        <taxon>Streptophyta</taxon>
        <taxon>Embryophyta</taxon>
        <taxon>Bryophyta</taxon>
        <taxon>Bryophytina</taxon>
        <taxon>Bryopsida</taxon>
        <taxon>Funariidae</taxon>
        <taxon>Funariales</taxon>
        <taxon>Funariaceae</taxon>
        <taxon>Physcomitrium</taxon>
    </lineage>
</organism>
<accession>A0A2K1JFU6</accession>
<protein>
    <submittedName>
        <fullName evidence="1 2">Uncharacterized protein</fullName>
    </submittedName>
</protein>
<dbReference type="PaxDb" id="3218-PP1S360_46V6.1"/>
<dbReference type="EMBL" id="ABEU02000014">
    <property type="protein sequence ID" value="PNR40414.1"/>
    <property type="molecule type" value="Genomic_DNA"/>
</dbReference>
<dbReference type="AlphaFoldDB" id="A0A2K1JFU6"/>
<dbReference type="Proteomes" id="UP000006727">
    <property type="component" value="Chromosome 14"/>
</dbReference>